<accession>S5TGM1</accession>
<dbReference type="eggNOG" id="COG4842">
    <property type="taxonomic scope" value="Bacteria"/>
</dbReference>
<dbReference type="RefSeq" id="WP_020933974.1">
    <property type="nucleotide sequence ID" value="NC_021915.1"/>
</dbReference>
<comment type="similarity">
    <text evidence="1">Belongs to the WXG100 family.</text>
</comment>
<dbReference type="Gene3D" id="1.10.287.1060">
    <property type="entry name" value="ESAT-6-like"/>
    <property type="match status" value="1"/>
</dbReference>
<dbReference type="Pfam" id="PF06013">
    <property type="entry name" value="WXG100"/>
    <property type="match status" value="1"/>
</dbReference>
<evidence type="ECO:0000256" key="1">
    <source>
        <dbReference type="RuleBase" id="RU362001"/>
    </source>
</evidence>
<gene>
    <name evidence="2" type="ORF">B841_02790</name>
</gene>
<dbReference type="InterPro" id="IPR036689">
    <property type="entry name" value="ESAT-6-like_sf"/>
</dbReference>
<dbReference type="InterPro" id="IPR010310">
    <property type="entry name" value="T7SS_ESAT-6-like"/>
</dbReference>
<dbReference type="OrthoDB" id="4554345at2"/>
<dbReference type="AlphaFoldDB" id="S5TGM1"/>
<proteinExistence type="inferred from homology"/>
<evidence type="ECO:0000313" key="3">
    <source>
        <dbReference type="Proteomes" id="UP000015388"/>
    </source>
</evidence>
<dbReference type="Proteomes" id="UP000015388">
    <property type="component" value="Chromosome"/>
</dbReference>
<protein>
    <recommendedName>
        <fullName evidence="1">ESAT-6-like protein</fullName>
    </recommendedName>
</protein>
<dbReference type="PATRIC" id="fig|1224163.3.peg.561"/>
<reference evidence="2 3" key="1">
    <citation type="submission" date="2012-11" db="EMBL/GenBank/DDBJ databases">
        <title>The complete genome sequence of Corynebacterium maris Coryn-1 (=DSM 45190).</title>
        <authorList>
            <person name="Schaffert L."/>
            <person name="Albersmeier A."/>
            <person name="Kalinowski J."/>
            <person name="Ruckert C."/>
        </authorList>
    </citation>
    <scope>NUCLEOTIDE SEQUENCE [LARGE SCALE GENOMIC DNA]</scope>
    <source>
        <strain evidence="3">Coryn-1</strain>
    </source>
</reference>
<dbReference type="SUPFAM" id="SSF140453">
    <property type="entry name" value="EsxAB dimer-like"/>
    <property type="match status" value="1"/>
</dbReference>
<organism evidence="2 3">
    <name type="scientific">Corynebacterium maris DSM 45190</name>
    <dbReference type="NCBI Taxonomy" id="1224163"/>
    <lineage>
        <taxon>Bacteria</taxon>
        <taxon>Bacillati</taxon>
        <taxon>Actinomycetota</taxon>
        <taxon>Actinomycetes</taxon>
        <taxon>Mycobacteriales</taxon>
        <taxon>Corynebacteriaceae</taxon>
        <taxon>Corynebacterium</taxon>
    </lineage>
</organism>
<keyword evidence="3" id="KW-1185">Reference proteome</keyword>
<name>S5TGM1_9CORY</name>
<dbReference type="STRING" id="1224163.B841_02790"/>
<dbReference type="EMBL" id="CP003924">
    <property type="protein sequence ID" value="AGS34041.1"/>
    <property type="molecule type" value="Genomic_DNA"/>
</dbReference>
<dbReference type="NCBIfam" id="TIGR03930">
    <property type="entry name" value="WXG100_ESAT6"/>
    <property type="match status" value="1"/>
</dbReference>
<dbReference type="KEGG" id="cmd:B841_02790"/>
<evidence type="ECO:0000313" key="2">
    <source>
        <dbReference type="EMBL" id="AGS34041.1"/>
    </source>
</evidence>
<sequence>MSQMFRTEADVMRAAAGNVDDTNTSVQGELKRLQNVVDTVRGSWAGTAQVSFDNLMIRYNESARDLHEALASIADNIRSNAVGFEDMEATNAQSFDRVGAQGLAL</sequence>
<dbReference type="HOGENOM" id="CLU_151185_2_1_11"/>